<name>A0A7T4JV81_9CORY</name>
<dbReference type="RefSeq" id="WP_084036031.1">
    <property type="nucleotide sequence ID" value="NZ_CP066007.1"/>
</dbReference>
<feature type="transmembrane region" description="Helical" evidence="6">
    <location>
        <begin position="59"/>
        <end position="81"/>
    </location>
</feature>
<evidence type="ECO:0000256" key="5">
    <source>
        <dbReference type="ARBA" id="ARBA00023136"/>
    </source>
</evidence>
<dbReference type="GO" id="GO:0005886">
    <property type="term" value="C:plasma membrane"/>
    <property type="evidence" value="ECO:0007669"/>
    <property type="project" value="UniProtKB-SubCell"/>
</dbReference>
<evidence type="ECO:0000313" key="8">
    <source>
        <dbReference type="Proteomes" id="UP000596145"/>
    </source>
</evidence>
<evidence type="ECO:0000256" key="6">
    <source>
        <dbReference type="SAM" id="Phobius"/>
    </source>
</evidence>
<evidence type="ECO:0000256" key="1">
    <source>
        <dbReference type="ARBA" id="ARBA00004651"/>
    </source>
</evidence>
<dbReference type="Pfam" id="PF04066">
    <property type="entry name" value="MrpF_PhaF"/>
    <property type="match status" value="1"/>
</dbReference>
<evidence type="ECO:0000256" key="4">
    <source>
        <dbReference type="ARBA" id="ARBA00022989"/>
    </source>
</evidence>
<evidence type="ECO:0000256" key="2">
    <source>
        <dbReference type="ARBA" id="ARBA00022475"/>
    </source>
</evidence>
<protein>
    <submittedName>
        <fullName evidence="7">Cation:proton antiporter</fullName>
    </submittedName>
</protein>
<keyword evidence="4 6" id="KW-1133">Transmembrane helix</keyword>
<keyword evidence="5 6" id="KW-0472">Membrane</keyword>
<feature type="transmembrane region" description="Helical" evidence="6">
    <location>
        <begin position="34"/>
        <end position="53"/>
    </location>
</feature>
<evidence type="ECO:0000313" key="7">
    <source>
        <dbReference type="EMBL" id="QQB46606.1"/>
    </source>
</evidence>
<evidence type="ECO:0000256" key="3">
    <source>
        <dbReference type="ARBA" id="ARBA00022692"/>
    </source>
</evidence>
<keyword evidence="3 6" id="KW-0812">Transmembrane</keyword>
<dbReference type="OrthoDB" id="4427000at2"/>
<reference evidence="7 8" key="1">
    <citation type="submission" date="2020-12" db="EMBL/GenBank/DDBJ databases">
        <title>FDA dAtabase for Regulatory Grade micrObial Sequences (FDA-ARGOS): Supporting development and validation of Infectious Disease Dx tests.</title>
        <authorList>
            <person name="Sproer C."/>
            <person name="Gronow S."/>
            <person name="Severitt S."/>
            <person name="Schroder I."/>
            <person name="Tallon L."/>
            <person name="Sadzewicz L."/>
            <person name="Zhao X."/>
            <person name="Boylan J."/>
            <person name="Ott S."/>
            <person name="Bowen H."/>
            <person name="Vavikolanu K."/>
            <person name="Mehta A."/>
            <person name="Aluvathingal J."/>
            <person name="Nadendla S."/>
            <person name="Lowell S."/>
            <person name="Myers T."/>
            <person name="Yan Y."/>
            <person name="Sichtig H."/>
        </authorList>
    </citation>
    <scope>NUCLEOTIDE SEQUENCE [LARGE SCALE GENOMIC DNA]</scope>
    <source>
        <strain evidence="7 8">FDAARGOS_1053</strain>
    </source>
</reference>
<comment type="subcellular location">
    <subcellularLocation>
        <location evidence="1">Cell membrane</location>
        <topology evidence="1">Multi-pass membrane protein</topology>
    </subcellularLocation>
</comment>
<dbReference type="AlphaFoldDB" id="A0A7T4JV81"/>
<dbReference type="Proteomes" id="UP000596145">
    <property type="component" value="Chromosome"/>
</dbReference>
<sequence length="86" mass="9487">MFNVVMYIGMGMFAVALLATLALMLKKGDRSRAVVSDLVFYCMVGMYVIWTFISDTSIIYEVALLAALLGLITTVSNARILSQGRR</sequence>
<dbReference type="EMBL" id="CP066007">
    <property type="protein sequence ID" value="QQB46606.1"/>
    <property type="molecule type" value="Genomic_DNA"/>
</dbReference>
<accession>A0A7T4JV81</accession>
<proteinExistence type="predicted"/>
<dbReference type="InterPro" id="IPR007208">
    <property type="entry name" value="MrpF/PhaF-like"/>
</dbReference>
<gene>
    <name evidence="7" type="ORF">I6I10_01235</name>
</gene>
<keyword evidence="2" id="KW-1003">Cell membrane</keyword>
<organism evidence="7 8">
    <name type="scientific">Corynebacterium glucuronolyticum</name>
    <dbReference type="NCBI Taxonomy" id="39791"/>
    <lineage>
        <taxon>Bacteria</taxon>
        <taxon>Bacillati</taxon>
        <taxon>Actinomycetota</taxon>
        <taxon>Actinomycetes</taxon>
        <taxon>Mycobacteriales</taxon>
        <taxon>Corynebacteriaceae</taxon>
        <taxon>Corynebacterium</taxon>
    </lineage>
</organism>
<dbReference type="GeneID" id="92759069"/>
<feature type="transmembrane region" description="Helical" evidence="6">
    <location>
        <begin position="6"/>
        <end position="25"/>
    </location>
</feature>
<dbReference type="GO" id="GO:0015075">
    <property type="term" value="F:monoatomic ion transmembrane transporter activity"/>
    <property type="evidence" value="ECO:0007669"/>
    <property type="project" value="InterPro"/>
</dbReference>